<dbReference type="Pfam" id="PF18137">
    <property type="entry name" value="WHD_ORC"/>
    <property type="match status" value="1"/>
</dbReference>
<comment type="similarity">
    <text evidence="2">Belongs to the ORC3 family.</text>
</comment>
<evidence type="ECO:0000313" key="10">
    <source>
        <dbReference type="Proteomes" id="UP001161247"/>
    </source>
</evidence>
<evidence type="ECO:0000256" key="4">
    <source>
        <dbReference type="ARBA" id="ARBA00023125"/>
    </source>
</evidence>
<dbReference type="Proteomes" id="UP001161247">
    <property type="component" value="Chromosome 6"/>
</dbReference>
<dbReference type="InterPro" id="IPR020795">
    <property type="entry name" value="ORC3"/>
</dbReference>
<dbReference type="Pfam" id="PF07034">
    <property type="entry name" value="ORC3_N"/>
    <property type="match status" value="1"/>
</dbReference>
<keyword evidence="5" id="KW-0539">Nucleus</keyword>
<feature type="domain" description="Origin recognition complex subunit 3 winged helix C-terminal" evidence="8">
    <location>
        <begin position="781"/>
        <end position="907"/>
    </location>
</feature>
<feature type="domain" description="Origin recognition complex subunit 3 N-terminal" evidence="7">
    <location>
        <begin position="190"/>
        <end position="523"/>
    </location>
</feature>
<dbReference type="InterPro" id="IPR040855">
    <property type="entry name" value="ORC_WH_C"/>
</dbReference>
<reference evidence="9" key="1">
    <citation type="submission" date="2023-03" db="EMBL/GenBank/DDBJ databases">
        <authorList>
            <person name="Julca I."/>
        </authorList>
    </citation>
    <scope>NUCLEOTIDE SEQUENCE</scope>
</reference>
<evidence type="ECO:0000313" key="9">
    <source>
        <dbReference type="EMBL" id="CAI9109490.1"/>
    </source>
</evidence>
<feature type="region of interest" description="Disordered" evidence="6">
    <location>
        <begin position="843"/>
        <end position="868"/>
    </location>
</feature>
<dbReference type="GO" id="GO:0005656">
    <property type="term" value="C:nuclear pre-replicative complex"/>
    <property type="evidence" value="ECO:0007669"/>
    <property type="project" value="TreeGrafter"/>
</dbReference>
<dbReference type="PANTHER" id="PTHR12748">
    <property type="entry name" value="ORIGIN RECOGNITION COMPLEX SUBUNIT 3"/>
    <property type="match status" value="1"/>
</dbReference>
<dbReference type="GO" id="GO:0031261">
    <property type="term" value="C:DNA replication preinitiation complex"/>
    <property type="evidence" value="ECO:0007669"/>
    <property type="project" value="TreeGrafter"/>
</dbReference>
<gene>
    <name evidence="9" type="ORF">OLC1_LOCUS17384</name>
</gene>
<keyword evidence="4" id="KW-0238">DNA-binding</keyword>
<proteinExistence type="inferred from homology"/>
<evidence type="ECO:0000256" key="6">
    <source>
        <dbReference type="SAM" id="MobiDB-lite"/>
    </source>
</evidence>
<sequence length="909" mass="101982">MGRLVKKPHAVCIPYPAQSHITTMLKFAQLLNHKGFHITFVHTEYNYNRTLKSRGPKSLEGSANFRFETIPDGLPPHPPDEHDDNTRDVFISVIKTCHTPFLQLLKNLNNKALIDDDSPSVTCIVSDCLMSFTLKASKMLELPNALIWTVNASTAMCMLHYPRLKELGYAPLKDCGYLPMETTGPTAVDENSLQTFYVRHKASHPARKICGKVKRKIDSSPKGDLSKKNNGTTESIDCFELGLQNFRLFWSKIEATIKDVLRDINAGEFDKINSWIRQSFDVISSCTVSDPTQITSSYPLLVPAKHRTSSKQIFAGLVCTKNLESVDDILTFEDLAEHLKSHGHHVANLSSLDFSLKNGIGGCLLNLLQQFITVSIDAADMSVLASWYCEQGSCKRPIIVIIDGLERCCQSVLSEFIIILSEWATKVPIILVLGVTTTADALRDILPSYILQYLSLSKFVLESPTERMDAIIASVVVQYASCFSLGHDVATFLRKYFLRQDGTLTSFVRALKMACFQHFVMYPSRLQKSRSLEKKCPQELSYGNIVSLQERIIKQAFGLPDHQRNNQAEPDGDIGHGLCEMQNQFTVWRSLIMCISEALKYTKATLLEVYCEILNPQPNKSGTSSKIEWEHNGSTSSTSHCMLGQHSCLQKCGSVCQAICRLSCILRDLSPLELHELLIKWEELTEGITEVQEKIKGLKVSMSTVDIKALPMHAPDISKRRTTRGNIIAEKDSVNFNEKAARLAGCLMKEYMQPVECFPLHELIQFNNVEELQSALMGDPRRRIQIDLLESQKFLKCKCCSRNEGASVPSTHDTAIMYGLAQEHGDLINLHNWYQSFKTTISHSGTGNKTKLKSSSPKKRKVSADPQNISDASIQARFCRAISELQITGLLRMPSKRRPDFVQRVAFGV</sequence>
<feature type="compositionally biased region" description="Basic residues" evidence="6">
    <location>
        <begin position="850"/>
        <end position="861"/>
    </location>
</feature>
<evidence type="ECO:0000259" key="7">
    <source>
        <dbReference type="Pfam" id="PF07034"/>
    </source>
</evidence>
<evidence type="ECO:0000256" key="2">
    <source>
        <dbReference type="ARBA" id="ARBA00010977"/>
    </source>
</evidence>
<evidence type="ECO:0000256" key="1">
    <source>
        <dbReference type="ARBA" id="ARBA00004123"/>
    </source>
</evidence>
<dbReference type="GO" id="GO:0003688">
    <property type="term" value="F:DNA replication origin binding"/>
    <property type="evidence" value="ECO:0007669"/>
    <property type="project" value="TreeGrafter"/>
</dbReference>
<comment type="subcellular location">
    <subcellularLocation>
        <location evidence="1">Nucleus</location>
    </subcellularLocation>
</comment>
<name>A0AAV1DNM6_OLDCO</name>
<evidence type="ECO:0000256" key="5">
    <source>
        <dbReference type="ARBA" id="ARBA00023242"/>
    </source>
</evidence>
<accession>A0AAV1DNM6</accession>
<dbReference type="PANTHER" id="PTHR12748:SF0">
    <property type="entry name" value="ORIGIN RECOGNITION COMPLEX SUBUNIT 3"/>
    <property type="match status" value="1"/>
</dbReference>
<dbReference type="GO" id="GO:0005664">
    <property type="term" value="C:nuclear origin of replication recognition complex"/>
    <property type="evidence" value="ECO:0007669"/>
    <property type="project" value="InterPro"/>
</dbReference>
<keyword evidence="10" id="KW-1185">Reference proteome</keyword>
<dbReference type="EMBL" id="OX459123">
    <property type="protein sequence ID" value="CAI9109490.1"/>
    <property type="molecule type" value="Genomic_DNA"/>
</dbReference>
<evidence type="ECO:0000259" key="8">
    <source>
        <dbReference type="Pfam" id="PF18137"/>
    </source>
</evidence>
<dbReference type="CDD" id="cd20704">
    <property type="entry name" value="Orc3"/>
    <property type="match status" value="2"/>
</dbReference>
<dbReference type="Gene3D" id="3.40.50.2000">
    <property type="entry name" value="Glycogen Phosphorylase B"/>
    <property type="match status" value="1"/>
</dbReference>
<dbReference type="AlphaFoldDB" id="A0AAV1DNM6"/>
<dbReference type="GO" id="GO:0006270">
    <property type="term" value="P:DNA replication initiation"/>
    <property type="evidence" value="ECO:0007669"/>
    <property type="project" value="TreeGrafter"/>
</dbReference>
<dbReference type="InterPro" id="IPR045667">
    <property type="entry name" value="ORC3_N"/>
</dbReference>
<keyword evidence="3" id="KW-0235">DNA replication</keyword>
<protein>
    <submittedName>
        <fullName evidence="9">OLC1v1009319C5</fullName>
    </submittedName>
</protein>
<organism evidence="9 10">
    <name type="scientific">Oldenlandia corymbosa var. corymbosa</name>
    <dbReference type="NCBI Taxonomy" id="529605"/>
    <lineage>
        <taxon>Eukaryota</taxon>
        <taxon>Viridiplantae</taxon>
        <taxon>Streptophyta</taxon>
        <taxon>Embryophyta</taxon>
        <taxon>Tracheophyta</taxon>
        <taxon>Spermatophyta</taxon>
        <taxon>Magnoliopsida</taxon>
        <taxon>eudicotyledons</taxon>
        <taxon>Gunneridae</taxon>
        <taxon>Pentapetalae</taxon>
        <taxon>asterids</taxon>
        <taxon>lamiids</taxon>
        <taxon>Gentianales</taxon>
        <taxon>Rubiaceae</taxon>
        <taxon>Rubioideae</taxon>
        <taxon>Spermacoceae</taxon>
        <taxon>Hedyotis-Oldenlandia complex</taxon>
        <taxon>Oldenlandia</taxon>
    </lineage>
</organism>
<dbReference type="SUPFAM" id="SSF53756">
    <property type="entry name" value="UDP-Glycosyltransferase/glycogen phosphorylase"/>
    <property type="match status" value="1"/>
</dbReference>
<evidence type="ECO:0000256" key="3">
    <source>
        <dbReference type="ARBA" id="ARBA00022705"/>
    </source>
</evidence>